<proteinExistence type="predicted"/>
<dbReference type="EMBL" id="CP003360">
    <property type="protein sequence ID" value="AFM23902.1"/>
    <property type="molecule type" value="Genomic_DNA"/>
</dbReference>
<evidence type="ECO:0000256" key="8">
    <source>
        <dbReference type="ARBA" id="ARBA00049244"/>
    </source>
</evidence>
<dbReference type="InterPro" id="IPR029460">
    <property type="entry name" value="DNAPol_HHH"/>
</dbReference>
<dbReference type="HOGENOM" id="CLU_001600_0_0_7"/>
<dbReference type="Gene3D" id="1.10.150.870">
    <property type="match status" value="1"/>
</dbReference>
<evidence type="ECO:0000256" key="2">
    <source>
        <dbReference type="ARBA" id="ARBA00012417"/>
    </source>
</evidence>
<dbReference type="SMART" id="SM00481">
    <property type="entry name" value="POLIIIAc"/>
    <property type="match status" value="1"/>
</dbReference>
<evidence type="ECO:0000256" key="5">
    <source>
        <dbReference type="ARBA" id="ARBA00022695"/>
    </source>
</evidence>
<dbReference type="GO" id="GO:0006260">
    <property type="term" value="P:DNA replication"/>
    <property type="evidence" value="ECO:0007669"/>
    <property type="project" value="UniProtKB-KW"/>
</dbReference>
<dbReference type="SUPFAM" id="SSF89550">
    <property type="entry name" value="PHP domain-like"/>
    <property type="match status" value="1"/>
</dbReference>
<keyword evidence="4" id="KW-0808">Transferase</keyword>
<dbReference type="InterPro" id="IPR004365">
    <property type="entry name" value="NA-bd_OB_tRNA"/>
</dbReference>
<evidence type="ECO:0000256" key="4">
    <source>
        <dbReference type="ARBA" id="ARBA00022679"/>
    </source>
</evidence>
<dbReference type="InterPro" id="IPR011708">
    <property type="entry name" value="DNA_pol3_alpha_NTPase_dom"/>
</dbReference>
<dbReference type="PANTHER" id="PTHR32294:SF0">
    <property type="entry name" value="DNA POLYMERASE III SUBUNIT ALPHA"/>
    <property type="match status" value="1"/>
</dbReference>
<dbReference type="Pfam" id="PF14579">
    <property type="entry name" value="HHH_6"/>
    <property type="match status" value="1"/>
</dbReference>
<evidence type="ECO:0000256" key="1">
    <source>
        <dbReference type="ARBA" id="ARBA00004496"/>
    </source>
</evidence>
<dbReference type="InterPro" id="IPR004805">
    <property type="entry name" value="DnaE2/DnaE/PolC"/>
</dbReference>
<gene>
    <name evidence="10" type="ordered locus">Desti_1189</name>
</gene>
<accession>I4C2W1</accession>
<dbReference type="Proteomes" id="UP000006055">
    <property type="component" value="Chromosome"/>
</dbReference>
<dbReference type="CDD" id="cd12113">
    <property type="entry name" value="PHP_PolIIIA_DnaE3"/>
    <property type="match status" value="1"/>
</dbReference>
<evidence type="ECO:0000256" key="7">
    <source>
        <dbReference type="ARBA" id="ARBA00022932"/>
    </source>
</evidence>
<name>I4C2W1_DESTA</name>
<dbReference type="eggNOG" id="COG0587">
    <property type="taxonomic scope" value="Bacteria"/>
</dbReference>
<dbReference type="Gene3D" id="1.10.10.1600">
    <property type="entry name" value="Bacterial DNA polymerase III alpha subunit, thumb domain"/>
    <property type="match status" value="1"/>
</dbReference>
<comment type="catalytic activity">
    <reaction evidence="8">
        <text>DNA(n) + a 2'-deoxyribonucleoside 5'-triphosphate = DNA(n+1) + diphosphate</text>
        <dbReference type="Rhea" id="RHEA:22508"/>
        <dbReference type="Rhea" id="RHEA-COMP:17339"/>
        <dbReference type="Rhea" id="RHEA-COMP:17340"/>
        <dbReference type="ChEBI" id="CHEBI:33019"/>
        <dbReference type="ChEBI" id="CHEBI:61560"/>
        <dbReference type="ChEBI" id="CHEBI:173112"/>
        <dbReference type="EC" id="2.7.7.7"/>
    </reaction>
</comment>
<keyword evidence="7 10" id="KW-0239">DNA-directed DNA polymerase</keyword>
<keyword evidence="11" id="KW-1185">Reference proteome</keyword>
<dbReference type="AlphaFoldDB" id="I4C2W1"/>
<keyword evidence="5" id="KW-0548">Nucleotidyltransferase</keyword>
<sequence>MPTSDFVHLHLHTQYSLLDGAIRIPDLIAAAKEYKMPALAVTDHGNLFGAMEFYSQVKSNGIKPIIGCELYIAPESRFDHNAKAGQVAYYHLILLCENEKGYRNLCKLVTKAYQEGFYYKPRIDKELLQQHSEGLICLSSCLSGEVPSLLLAGDENDALKSAEWFRELFGKERYYLELQENGMDEQRKVNKGLIELAAKLDVDLVATNDCHYLHREDHRAHEILLCIQTGKKMEDTDRMSFSSDQFFFKSPEQMYHHFRHIPEAIKNTRVIADKCNLVLEFGKIHMPRFDPGEGKSLRDLFAEQAQAGFKEKTARLIEQGAMDDALYKRYHDQIEYEIRMIQDMGFSGYFLIVADFIGFAKKNRIPVGPGRGSAAGSLAAYCLGITDIDPIRYNLLFERFLNPERKSMPDIDVDFCMEGRDRVIEYVSTRYGKDNVAQIITFGRMQAKAVVRDVARVLGFPYAVADQISKLIPEALKMTLDKALKEEPRLKEMMKRPEVADLINTARSLEGLTRHASTHAAGIVISDKPLVEHLPLYIGNNGETITQFDMTWVEKIGLVKFDFLGLKTLTVIDQALKLIESGRETILDLTAIQLDDPETFSMLAKGDTLGIFQLESSGMRDVLTKFKPSVFEDLIAILALYRPGPLESGMVDDFINRKHGRTSIEYPLPELEPILKETYGVIVYQEQVMNISKVLADYSLGEADLLRRAMGKKKPEEMAEQKIRFEKGAAKNKIDPERAAFIFELMEKFAGYGFNKSHSAAYAMVTYQTAYLKAHFPAEFMAAQLSCETGNTDKITMYISECANMGIEVLPPHVNESLQTFSVSGGKIRFGLSAVKNVGESAVVSILESRSEDGPFCSLYDFCRRVDLRRTNKKVIESLIKCGAMDGLGHSRRSMAEQLDTVIEEASSFQKEKTNGQFNLFAGECEVAAPAASSSVQDMEEWDDLYKLQLEKELMGFYVTGHPLMNFMDIIEKYCNASSQTLAATEPQSLVRMAGMVKKIKEIQTKKGDRMAFVSLEDLTGITEVTVFADLYKLTRDLLQSSEPLMVSGVREGDKESPKMLAHEIYPLDEAPRRMSKGIRIRITALGADPRHVPQLKKIFSKHRGRVPVKVSVSIPNRSEILISLPAVECDPSEEFITEIKDVLGYPAVTLE</sequence>
<organism evidence="10 11">
    <name type="scientific">Desulfomonile tiedjei (strain ATCC 49306 / DSM 6799 / DCB-1)</name>
    <dbReference type="NCBI Taxonomy" id="706587"/>
    <lineage>
        <taxon>Bacteria</taxon>
        <taxon>Pseudomonadati</taxon>
        <taxon>Thermodesulfobacteriota</taxon>
        <taxon>Desulfomonilia</taxon>
        <taxon>Desulfomonilales</taxon>
        <taxon>Desulfomonilaceae</taxon>
        <taxon>Desulfomonile</taxon>
    </lineage>
</organism>
<dbReference type="InterPro" id="IPR016195">
    <property type="entry name" value="Pol/histidinol_Pase-like"/>
</dbReference>
<dbReference type="STRING" id="706587.Desti_1189"/>
<reference evidence="11" key="1">
    <citation type="submission" date="2012-06" db="EMBL/GenBank/DDBJ databases">
        <title>Complete sequence of chromosome of Desulfomonile tiedjei DSM 6799.</title>
        <authorList>
            <person name="Lucas S."/>
            <person name="Copeland A."/>
            <person name="Lapidus A."/>
            <person name="Glavina del Rio T."/>
            <person name="Dalin E."/>
            <person name="Tice H."/>
            <person name="Bruce D."/>
            <person name="Goodwin L."/>
            <person name="Pitluck S."/>
            <person name="Peters L."/>
            <person name="Ovchinnikova G."/>
            <person name="Zeytun A."/>
            <person name="Lu M."/>
            <person name="Kyrpides N."/>
            <person name="Mavromatis K."/>
            <person name="Ivanova N."/>
            <person name="Brettin T."/>
            <person name="Detter J.C."/>
            <person name="Han C."/>
            <person name="Larimer F."/>
            <person name="Land M."/>
            <person name="Hauser L."/>
            <person name="Markowitz V."/>
            <person name="Cheng J.-F."/>
            <person name="Hugenholtz P."/>
            <person name="Woyke T."/>
            <person name="Wu D."/>
            <person name="Spring S."/>
            <person name="Schroeder M."/>
            <person name="Brambilla E."/>
            <person name="Klenk H.-P."/>
            <person name="Eisen J.A."/>
        </authorList>
    </citation>
    <scope>NUCLEOTIDE SEQUENCE [LARGE SCALE GENOMIC DNA]</scope>
    <source>
        <strain evidence="11">ATCC 49306 / DSM 6799 / DCB-1</strain>
    </source>
</reference>
<dbReference type="KEGG" id="dti:Desti_1189"/>
<evidence type="ECO:0000313" key="10">
    <source>
        <dbReference type="EMBL" id="AFM23902.1"/>
    </source>
</evidence>
<dbReference type="PANTHER" id="PTHR32294">
    <property type="entry name" value="DNA POLYMERASE III SUBUNIT ALPHA"/>
    <property type="match status" value="1"/>
</dbReference>
<dbReference type="Gene3D" id="3.20.20.140">
    <property type="entry name" value="Metal-dependent hydrolases"/>
    <property type="match status" value="1"/>
</dbReference>
<protein>
    <recommendedName>
        <fullName evidence="3">DNA polymerase III subunit alpha</fullName>
        <ecNumber evidence="2">2.7.7.7</ecNumber>
    </recommendedName>
</protein>
<dbReference type="InterPro" id="IPR040982">
    <property type="entry name" value="DNA_pol3_finger"/>
</dbReference>
<dbReference type="GO" id="GO:0008408">
    <property type="term" value="F:3'-5' exonuclease activity"/>
    <property type="evidence" value="ECO:0007669"/>
    <property type="project" value="InterPro"/>
</dbReference>
<dbReference type="OrthoDB" id="9803237at2"/>
<evidence type="ECO:0000313" key="11">
    <source>
        <dbReference type="Proteomes" id="UP000006055"/>
    </source>
</evidence>
<dbReference type="RefSeq" id="WP_014809054.1">
    <property type="nucleotide sequence ID" value="NC_018025.1"/>
</dbReference>
<keyword evidence="6" id="KW-0235">DNA replication</keyword>
<dbReference type="GO" id="GO:0003676">
    <property type="term" value="F:nucleic acid binding"/>
    <property type="evidence" value="ECO:0007669"/>
    <property type="project" value="InterPro"/>
</dbReference>
<dbReference type="Pfam" id="PF07733">
    <property type="entry name" value="DNA_pol3_alpha"/>
    <property type="match status" value="1"/>
</dbReference>
<evidence type="ECO:0000256" key="6">
    <source>
        <dbReference type="ARBA" id="ARBA00022705"/>
    </source>
</evidence>
<comment type="subcellular location">
    <subcellularLocation>
        <location evidence="1">Cytoplasm</location>
    </subcellularLocation>
</comment>
<dbReference type="InterPro" id="IPR041931">
    <property type="entry name" value="DNA_pol3_alpha_thumb_dom"/>
</dbReference>
<evidence type="ECO:0000259" key="9">
    <source>
        <dbReference type="SMART" id="SM00481"/>
    </source>
</evidence>
<dbReference type="EC" id="2.7.7.7" evidence="2"/>
<dbReference type="NCBIfam" id="TIGR00594">
    <property type="entry name" value="polc"/>
    <property type="match status" value="1"/>
</dbReference>
<evidence type="ECO:0000256" key="3">
    <source>
        <dbReference type="ARBA" id="ARBA00019114"/>
    </source>
</evidence>
<dbReference type="Pfam" id="PF01336">
    <property type="entry name" value="tRNA_anti-codon"/>
    <property type="match status" value="1"/>
</dbReference>
<dbReference type="NCBIfam" id="NF004226">
    <property type="entry name" value="PRK05673.1"/>
    <property type="match status" value="1"/>
</dbReference>
<dbReference type="InterPro" id="IPR004013">
    <property type="entry name" value="PHP_dom"/>
</dbReference>
<dbReference type="GO" id="GO:0005737">
    <property type="term" value="C:cytoplasm"/>
    <property type="evidence" value="ECO:0007669"/>
    <property type="project" value="UniProtKB-SubCell"/>
</dbReference>
<dbReference type="Pfam" id="PF02811">
    <property type="entry name" value="PHP"/>
    <property type="match status" value="1"/>
</dbReference>
<dbReference type="CDD" id="cd04485">
    <property type="entry name" value="DnaE_OBF"/>
    <property type="match status" value="1"/>
</dbReference>
<dbReference type="GO" id="GO:0003887">
    <property type="term" value="F:DNA-directed DNA polymerase activity"/>
    <property type="evidence" value="ECO:0007669"/>
    <property type="project" value="UniProtKB-KW"/>
</dbReference>
<dbReference type="NCBIfam" id="NF005298">
    <property type="entry name" value="PRK06826.1"/>
    <property type="match status" value="1"/>
</dbReference>
<dbReference type="PATRIC" id="fig|706587.4.peg.1356"/>
<feature type="domain" description="Polymerase/histidinol phosphatase N-terminal" evidence="9">
    <location>
        <begin position="7"/>
        <end position="74"/>
    </location>
</feature>
<dbReference type="InterPro" id="IPR003141">
    <property type="entry name" value="Pol/His_phosphatase_N"/>
</dbReference>
<dbReference type="Pfam" id="PF17657">
    <property type="entry name" value="DNA_pol3_finger"/>
    <property type="match status" value="1"/>
</dbReference>